<dbReference type="InterPro" id="IPR050832">
    <property type="entry name" value="Bact_Acetyltransf"/>
</dbReference>
<sequence>MQPNGIHFEILHSRHLPQLLSYLSALSPRTQQRFAPHAFEAEAIWQFYQPEQQHNGYIAIEASSGKIIGYFVVKRSFLQHDAPRLQSYGLRLHPITDFTIAPSVADDWQGKGLAGPMLQFVLEDIRQQGAERLLLWGGVQQSNIAAVRFYEKHGFEAIGQFEYAGMNTDMLLTLTQST</sequence>
<evidence type="ECO:0000256" key="2">
    <source>
        <dbReference type="ARBA" id="ARBA00023315"/>
    </source>
</evidence>
<name>A0A6I6GIB8_9BACT</name>
<dbReference type="Pfam" id="PF00583">
    <property type="entry name" value="Acetyltransf_1"/>
    <property type="match status" value="1"/>
</dbReference>
<gene>
    <name evidence="4" type="ORF">GLV81_04470</name>
</gene>
<dbReference type="GO" id="GO:0016747">
    <property type="term" value="F:acyltransferase activity, transferring groups other than amino-acyl groups"/>
    <property type="evidence" value="ECO:0007669"/>
    <property type="project" value="InterPro"/>
</dbReference>
<feature type="domain" description="N-acetyltransferase" evidence="3">
    <location>
        <begin position="6"/>
        <end position="175"/>
    </location>
</feature>
<dbReference type="InterPro" id="IPR016181">
    <property type="entry name" value="Acyl_CoA_acyltransferase"/>
</dbReference>
<dbReference type="Proteomes" id="UP000426027">
    <property type="component" value="Chromosome"/>
</dbReference>
<dbReference type="RefSeq" id="WP_157477236.1">
    <property type="nucleotide sequence ID" value="NZ_CP046566.1"/>
</dbReference>
<evidence type="ECO:0000259" key="3">
    <source>
        <dbReference type="PROSITE" id="PS51186"/>
    </source>
</evidence>
<keyword evidence="5" id="KW-1185">Reference proteome</keyword>
<evidence type="ECO:0000313" key="5">
    <source>
        <dbReference type="Proteomes" id="UP000426027"/>
    </source>
</evidence>
<dbReference type="EMBL" id="CP046566">
    <property type="protein sequence ID" value="QGW27448.1"/>
    <property type="molecule type" value="Genomic_DNA"/>
</dbReference>
<dbReference type="SUPFAM" id="SSF55729">
    <property type="entry name" value="Acyl-CoA N-acyltransferases (Nat)"/>
    <property type="match status" value="1"/>
</dbReference>
<keyword evidence="1 4" id="KW-0808">Transferase</keyword>
<dbReference type="AlphaFoldDB" id="A0A6I6GIB8"/>
<organism evidence="4 5">
    <name type="scientific">Phnomibacter ginsenosidimutans</name>
    <dbReference type="NCBI Taxonomy" id="2676868"/>
    <lineage>
        <taxon>Bacteria</taxon>
        <taxon>Pseudomonadati</taxon>
        <taxon>Bacteroidota</taxon>
        <taxon>Chitinophagia</taxon>
        <taxon>Chitinophagales</taxon>
        <taxon>Chitinophagaceae</taxon>
        <taxon>Phnomibacter</taxon>
    </lineage>
</organism>
<accession>A0A6I6GIB8</accession>
<dbReference type="KEGG" id="fls:GLV81_04470"/>
<reference evidence="4 5" key="1">
    <citation type="submission" date="2019-11" db="EMBL/GenBank/DDBJ databases">
        <authorList>
            <person name="Im W.T."/>
        </authorList>
    </citation>
    <scope>NUCLEOTIDE SEQUENCE [LARGE SCALE GENOMIC DNA]</scope>
    <source>
        <strain evidence="4 5">SB-02</strain>
    </source>
</reference>
<dbReference type="PANTHER" id="PTHR43877">
    <property type="entry name" value="AMINOALKYLPHOSPHONATE N-ACETYLTRANSFERASE-RELATED-RELATED"/>
    <property type="match status" value="1"/>
</dbReference>
<keyword evidence="2" id="KW-0012">Acyltransferase</keyword>
<evidence type="ECO:0000313" key="4">
    <source>
        <dbReference type="EMBL" id="QGW27448.1"/>
    </source>
</evidence>
<protein>
    <submittedName>
        <fullName evidence="4">GNAT family N-acetyltransferase</fullName>
    </submittedName>
</protein>
<dbReference type="PROSITE" id="PS51186">
    <property type="entry name" value="GNAT"/>
    <property type="match status" value="1"/>
</dbReference>
<dbReference type="CDD" id="cd04301">
    <property type="entry name" value="NAT_SF"/>
    <property type="match status" value="1"/>
</dbReference>
<evidence type="ECO:0000256" key="1">
    <source>
        <dbReference type="ARBA" id="ARBA00022679"/>
    </source>
</evidence>
<proteinExistence type="predicted"/>
<dbReference type="Gene3D" id="3.40.630.30">
    <property type="match status" value="1"/>
</dbReference>
<dbReference type="InterPro" id="IPR000182">
    <property type="entry name" value="GNAT_dom"/>
</dbReference>